<evidence type="ECO:0000256" key="2">
    <source>
        <dbReference type="ARBA" id="ARBA00023157"/>
    </source>
</evidence>
<keyword evidence="3" id="KW-0472">Membrane</keyword>
<evidence type="ECO:0000313" key="6">
    <source>
        <dbReference type="Proteomes" id="UP000838412"/>
    </source>
</evidence>
<keyword evidence="3" id="KW-0812">Transmembrane</keyword>
<dbReference type="InterPro" id="IPR055355">
    <property type="entry name" value="ZP-C"/>
</dbReference>
<reference evidence="5" key="1">
    <citation type="submission" date="2022-01" db="EMBL/GenBank/DDBJ databases">
        <authorList>
            <person name="Braso-Vives M."/>
        </authorList>
    </citation>
    <scope>NUCLEOTIDE SEQUENCE</scope>
</reference>
<evidence type="ECO:0000256" key="1">
    <source>
        <dbReference type="ARBA" id="ARBA00022729"/>
    </source>
</evidence>
<dbReference type="InterPro" id="IPR042235">
    <property type="entry name" value="ZP-C_dom"/>
</dbReference>
<dbReference type="OrthoDB" id="10063988at2759"/>
<feature type="domain" description="ZP" evidence="4">
    <location>
        <begin position="1"/>
        <end position="525"/>
    </location>
</feature>
<dbReference type="Proteomes" id="UP000838412">
    <property type="component" value="Unassembled WGS sequence"/>
</dbReference>
<organism evidence="5 6">
    <name type="scientific">Branchiostoma lanceolatum</name>
    <name type="common">Common lancelet</name>
    <name type="synonym">Amphioxus lanceolatum</name>
    <dbReference type="NCBI Taxonomy" id="7740"/>
    <lineage>
        <taxon>Eukaryota</taxon>
        <taxon>Metazoa</taxon>
        <taxon>Chordata</taxon>
        <taxon>Cephalochordata</taxon>
        <taxon>Leptocardii</taxon>
        <taxon>Amphioxiformes</taxon>
        <taxon>Branchiostomatidae</taxon>
        <taxon>Branchiostoma</taxon>
    </lineage>
</organism>
<protein>
    <submittedName>
        <fullName evidence="5">DMBT1 protein</fullName>
    </submittedName>
</protein>
<proteinExistence type="predicted"/>
<keyword evidence="2" id="KW-1015">Disulfide bond</keyword>
<dbReference type="AlphaFoldDB" id="A0A8S4MLT3"/>
<dbReference type="PANTHER" id="PTHR14002">
    <property type="entry name" value="ENDOGLIN/TGF-BETA RECEPTOR TYPE III"/>
    <property type="match status" value="1"/>
</dbReference>
<evidence type="ECO:0000313" key="5">
    <source>
        <dbReference type="EMBL" id="CAH1276901.1"/>
    </source>
</evidence>
<evidence type="ECO:0000256" key="3">
    <source>
        <dbReference type="SAM" id="Phobius"/>
    </source>
</evidence>
<dbReference type="EMBL" id="CAKMNS010000101">
    <property type="protein sequence ID" value="CAH1276901.1"/>
    <property type="molecule type" value="Genomic_DNA"/>
</dbReference>
<feature type="transmembrane region" description="Helical" evidence="3">
    <location>
        <begin position="570"/>
        <end position="594"/>
    </location>
</feature>
<evidence type="ECO:0000259" key="4">
    <source>
        <dbReference type="PROSITE" id="PS51034"/>
    </source>
</evidence>
<dbReference type="InterPro" id="IPR001507">
    <property type="entry name" value="ZP_dom"/>
</dbReference>
<dbReference type="Gene3D" id="2.60.40.4100">
    <property type="entry name" value="Zona pellucida, ZP-C domain"/>
    <property type="match status" value="1"/>
</dbReference>
<keyword evidence="3" id="KW-1133">Transmembrane helix</keyword>
<dbReference type="PANTHER" id="PTHR14002:SF43">
    <property type="entry name" value="DELTA-LIKE PROTEIN"/>
    <property type="match status" value="1"/>
</dbReference>
<dbReference type="Pfam" id="PF00100">
    <property type="entry name" value="Zona_pellucida"/>
    <property type="match status" value="1"/>
</dbReference>
<gene>
    <name evidence="5" type="primary">DMBT1</name>
    <name evidence="5" type="ORF">BLAG_LOCUS25838</name>
</gene>
<keyword evidence="6" id="KW-1185">Reference proteome</keyword>
<name>A0A8S4MLT3_BRALA</name>
<sequence>MEASFPRPDDNSVQPADVQLAASTCRAEENSTHIYIRARLGDCGTLCEYTVSLECHLMWNQTLSLDFRPNLMSVFESAIEGRADFRISMELFETDGFRNPVTDYPVFVQTREVGPEYPVFVEVLQVGPEYPVFVELRQVGPEYPVFVELLQVGTEYPVFVEFTAGPEYPVFVELLQVGPEYPVFVELRQVGPEYPVFVELLQVGPEYPVFVELLQVRKYPVFVELLQVGPEYPVFVELRQVGPEYPVFVEVLQVGPEYPVFVELLQVGPEYPVFVELLQVGTEYPVFVELRQVGPEYPVFVELLQVGPEYPVFVELRQVGPEYPVFVELLQVGPEYPVFVELLQVGPEYPVFVELLQVGPEYPVFVELLQVGPEYPVFVELLQVGPEYPVFVELLQVGPEYPVFVELLQVGPEYPVFVELRQMIHVQIKLESSDENCKLKLFARTCVATPSNDPDDTTQVDVIVEGCPKLRTLVTFPSPDPYKVRFGFQAFAFTSGAPEVYLHCHVQLCKASDPDYRCTQGCQSPSDRRRREAEGQPDVYRFVQGPIVFADDQTDLQARVPTPTSNSQDLVTASSILGACAVLAAAMFVVGLLYKARREGGKAGYRVVVNAE</sequence>
<comment type="caution">
    <text evidence="5">The sequence shown here is derived from an EMBL/GenBank/DDBJ whole genome shotgun (WGS) entry which is preliminary data.</text>
</comment>
<keyword evidence="1" id="KW-0732">Signal</keyword>
<accession>A0A8S4MLT3</accession>
<dbReference type="SMART" id="SM00241">
    <property type="entry name" value="ZP"/>
    <property type="match status" value="1"/>
</dbReference>
<dbReference type="PROSITE" id="PS51034">
    <property type="entry name" value="ZP_2"/>
    <property type="match status" value="1"/>
</dbReference>